<organism evidence="2 3">
    <name type="scientific">Actinidia rufa</name>
    <dbReference type="NCBI Taxonomy" id="165716"/>
    <lineage>
        <taxon>Eukaryota</taxon>
        <taxon>Viridiplantae</taxon>
        <taxon>Streptophyta</taxon>
        <taxon>Embryophyta</taxon>
        <taxon>Tracheophyta</taxon>
        <taxon>Spermatophyta</taxon>
        <taxon>Magnoliopsida</taxon>
        <taxon>eudicotyledons</taxon>
        <taxon>Gunneridae</taxon>
        <taxon>Pentapetalae</taxon>
        <taxon>asterids</taxon>
        <taxon>Ericales</taxon>
        <taxon>Actinidiaceae</taxon>
        <taxon>Actinidia</taxon>
    </lineage>
</organism>
<protein>
    <submittedName>
        <fullName evidence="2">Uncharacterized protein</fullName>
    </submittedName>
</protein>
<dbReference type="GO" id="GO:0080043">
    <property type="term" value="F:quercetin 3-O-glucosyltransferase activity"/>
    <property type="evidence" value="ECO:0007669"/>
    <property type="project" value="TreeGrafter"/>
</dbReference>
<dbReference type="GO" id="GO:0080044">
    <property type="term" value="F:quercetin 7-O-glucosyltransferase activity"/>
    <property type="evidence" value="ECO:0007669"/>
    <property type="project" value="TreeGrafter"/>
</dbReference>
<evidence type="ECO:0000313" key="2">
    <source>
        <dbReference type="EMBL" id="GFS45876.1"/>
    </source>
</evidence>
<reference evidence="3" key="1">
    <citation type="submission" date="2019-07" db="EMBL/GenBank/DDBJ databases">
        <title>De Novo Assembly of kiwifruit Actinidia rufa.</title>
        <authorList>
            <person name="Sugita-Konishi S."/>
            <person name="Sato K."/>
            <person name="Mori E."/>
            <person name="Abe Y."/>
            <person name="Kisaki G."/>
            <person name="Hamano K."/>
            <person name="Suezawa K."/>
            <person name="Otani M."/>
            <person name="Fukuda T."/>
            <person name="Manabe T."/>
            <person name="Gomi K."/>
            <person name="Tabuchi M."/>
            <person name="Akimitsu K."/>
            <person name="Kataoka I."/>
        </authorList>
    </citation>
    <scope>NUCLEOTIDE SEQUENCE [LARGE SCALE GENOMIC DNA]</scope>
    <source>
        <strain evidence="3">cv. Fuchu</strain>
    </source>
</reference>
<evidence type="ECO:0000313" key="3">
    <source>
        <dbReference type="Proteomes" id="UP000585474"/>
    </source>
</evidence>
<gene>
    <name evidence="2" type="ORF">Acr_00g0098750</name>
</gene>
<evidence type="ECO:0000256" key="1">
    <source>
        <dbReference type="ARBA" id="ARBA00009995"/>
    </source>
</evidence>
<name>A0A7J0DZN2_9ERIC</name>
<dbReference type="EMBL" id="BJWL01000455">
    <property type="protein sequence ID" value="GFS45876.1"/>
    <property type="molecule type" value="Genomic_DNA"/>
</dbReference>
<dbReference type="Proteomes" id="UP000585474">
    <property type="component" value="Unassembled WGS sequence"/>
</dbReference>
<dbReference type="PANTHER" id="PTHR11926">
    <property type="entry name" value="GLUCOSYL/GLUCURONOSYL TRANSFERASES"/>
    <property type="match status" value="1"/>
</dbReference>
<keyword evidence="3" id="KW-1185">Reference proteome</keyword>
<dbReference type="PANTHER" id="PTHR11926:SF1392">
    <property type="entry name" value="GLYCOSYLTRANSFERASE"/>
    <property type="match status" value="1"/>
</dbReference>
<dbReference type="SUPFAM" id="SSF53756">
    <property type="entry name" value="UDP-Glycosyltransferase/glycogen phosphorylase"/>
    <property type="match status" value="1"/>
</dbReference>
<dbReference type="AlphaFoldDB" id="A0A7J0DZN2"/>
<proteinExistence type="inferred from homology"/>
<comment type="caution">
    <text evidence="2">The sequence shown here is derived from an EMBL/GenBank/DDBJ whole genome shotgun (WGS) entry which is preliminary data.</text>
</comment>
<sequence>MIIDAGNGMDLLVKSVPGMEVVLRRRDLPSFCYVDDINDPSFQVISTETRQIPRAHAVILNTFEALEAPVLCHIRGPMPNLFTIGSLHSLLNTKTTNIVAAASRSFWEEDHSCVKRLDEQPAKSVIYVSFGSLAVVTRDQLVEF</sequence>
<comment type="similarity">
    <text evidence="1">Belongs to the UDP-glycosyltransferase family.</text>
</comment>
<dbReference type="OrthoDB" id="5835829at2759"/>
<accession>A0A7J0DZN2</accession>
<dbReference type="Gene3D" id="3.40.50.2000">
    <property type="entry name" value="Glycogen Phosphorylase B"/>
    <property type="match status" value="2"/>
</dbReference>